<name>A0ABT2NL74_9RHOB</name>
<dbReference type="PIRSF" id="PIRSF006487">
    <property type="entry name" value="GcvT"/>
    <property type="match status" value="1"/>
</dbReference>
<evidence type="ECO:0000313" key="9">
    <source>
        <dbReference type="EMBL" id="MCT8328309.1"/>
    </source>
</evidence>
<dbReference type="InterPro" id="IPR027266">
    <property type="entry name" value="TrmE/GcvT-like"/>
</dbReference>
<dbReference type="Pfam" id="PF08669">
    <property type="entry name" value="GCV_T_C"/>
    <property type="match status" value="1"/>
</dbReference>
<dbReference type="SUPFAM" id="SSF103025">
    <property type="entry name" value="Folate-binding domain"/>
    <property type="match status" value="1"/>
</dbReference>
<evidence type="ECO:0000259" key="7">
    <source>
        <dbReference type="Pfam" id="PF01571"/>
    </source>
</evidence>
<evidence type="ECO:0000256" key="5">
    <source>
        <dbReference type="ARBA" id="ARBA00031395"/>
    </source>
</evidence>
<keyword evidence="4 9" id="KW-0808">Transferase</keyword>
<protein>
    <recommendedName>
        <fullName evidence="2">aminomethyltransferase</fullName>
        <ecNumber evidence="2">2.1.2.10</ecNumber>
    </recommendedName>
    <alternativeName>
        <fullName evidence="5">Glycine cleavage system T protein</fullName>
    </alternativeName>
</protein>
<comment type="similarity">
    <text evidence="1">Belongs to the GcvT family.</text>
</comment>
<dbReference type="SUPFAM" id="SSF101790">
    <property type="entry name" value="Aminomethyltransferase beta-barrel domain"/>
    <property type="match status" value="1"/>
</dbReference>
<dbReference type="RefSeq" id="WP_261493744.1">
    <property type="nucleotide sequence ID" value="NZ_JAOCQF010000001.1"/>
</dbReference>
<feature type="domain" description="Aminomethyltransferase C-terminal" evidence="8">
    <location>
        <begin position="290"/>
        <end position="368"/>
    </location>
</feature>
<dbReference type="EMBL" id="JAOCQF010000001">
    <property type="protein sequence ID" value="MCT8328309.1"/>
    <property type="molecule type" value="Genomic_DNA"/>
</dbReference>
<keyword evidence="3" id="KW-0032">Aminotransferase</keyword>
<feature type="domain" description="GCVT N-terminal" evidence="7">
    <location>
        <begin position="9"/>
        <end position="262"/>
    </location>
</feature>
<dbReference type="InterPro" id="IPR013977">
    <property type="entry name" value="GcvT_C"/>
</dbReference>
<keyword evidence="10" id="KW-1185">Reference proteome</keyword>
<sequence>MADLKRTVLYDLHIALGGKMVPFAGYEMPVQYPMGVLKEHLHTRSHAGLFDVSHMGQVILRPKSGAVADAALAFERLVPVDVAGLAEGRQRYGMFTDEAGGILDDLMFANRGDHLFVVVNAGCRDQDIAHMRAHLADACEVEEITDRALVALQGPAAEAALARLLPGAAAMSFMQVAILDWDGVEIWVSRSGYTGEDGYEISVPDAQARAFCEALLAMEEVAPIGLGARDSLRLEAGMCLYGHDIDTTTSPVEANLSWAIQKARRAGGARAGGFPGAGRILRELAEGPARRRVGLKPEGRAPMREGTQVFAAAEGGEPIGAITSGGFGPSIEGPMAMAYLPATLAEGATVYGDVRGKRLPATIVPMPFLPNRFKR</sequence>
<organism evidence="9 10">
    <name type="scientific">Albidovulum sediminis</name>
    <dbReference type="NCBI Taxonomy" id="3066345"/>
    <lineage>
        <taxon>Bacteria</taxon>
        <taxon>Pseudomonadati</taxon>
        <taxon>Pseudomonadota</taxon>
        <taxon>Alphaproteobacteria</taxon>
        <taxon>Rhodobacterales</taxon>
        <taxon>Paracoccaceae</taxon>
        <taxon>Albidovulum</taxon>
    </lineage>
</organism>
<evidence type="ECO:0000313" key="10">
    <source>
        <dbReference type="Proteomes" id="UP001205601"/>
    </source>
</evidence>
<dbReference type="Gene3D" id="4.10.1250.10">
    <property type="entry name" value="Aminomethyltransferase fragment"/>
    <property type="match status" value="1"/>
</dbReference>
<dbReference type="InterPro" id="IPR029043">
    <property type="entry name" value="GcvT/YgfZ_C"/>
</dbReference>
<dbReference type="Gene3D" id="3.30.70.1400">
    <property type="entry name" value="Aminomethyltransferase beta-barrel domains"/>
    <property type="match status" value="1"/>
</dbReference>
<evidence type="ECO:0000256" key="6">
    <source>
        <dbReference type="ARBA" id="ARBA00047665"/>
    </source>
</evidence>
<dbReference type="NCBIfam" id="NF010093">
    <property type="entry name" value="PRK13579.1"/>
    <property type="match status" value="1"/>
</dbReference>
<evidence type="ECO:0000256" key="3">
    <source>
        <dbReference type="ARBA" id="ARBA00022576"/>
    </source>
</evidence>
<comment type="caution">
    <text evidence="9">The sequence shown here is derived from an EMBL/GenBank/DDBJ whole genome shotgun (WGS) entry which is preliminary data.</text>
</comment>
<proteinExistence type="inferred from homology"/>
<dbReference type="Gene3D" id="3.30.1360.120">
    <property type="entry name" value="Probable tRNA modification gtpase trme, domain 1"/>
    <property type="match status" value="1"/>
</dbReference>
<dbReference type="InterPro" id="IPR006222">
    <property type="entry name" value="GCVT_N"/>
</dbReference>
<dbReference type="NCBIfam" id="TIGR00528">
    <property type="entry name" value="gcvT"/>
    <property type="match status" value="1"/>
</dbReference>
<dbReference type="InterPro" id="IPR006223">
    <property type="entry name" value="GcvT"/>
</dbReference>
<comment type="catalytic activity">
    <reaction evidence="6">
        <text>N(6)-[(R)-S(8)-aminomethyldihydrolipoyl]-L-lysyl-[protein] + (6S)-5,6,7,8-tetrahydrofolate = N(6)-[(R)-dihydrolipoyl]-L-lysyl-[protein] + (6R)-5,10-methylene-5,6,7,8-tetrahydrofolate + NH4(+)</text>
        <dbReference type="Rhea" id="RHEA:16945"/>
        <dbReference type="Rhea" id="RHEA-COMP:10475"/>
        <dbReference type="Rhea" id="RHEA-COMP:10492"/>
        <dbReference type="ChEBI" id="CHEBI:15636"/>
        <dbReference type="ChEBI" id="CHEBI:28938"/>
        <dbReference type="ChEBI" id="CHEBI:57453"/>
        <dbReference type="ChEBI" id="CHEBI:83100"/>
        <dbReference type="ChEBI" id="CHEBI:83143"/>
        <dbReference type="EC" id="2.1.2.10"/>
    </reaction>
</comment>
<evidence type="ECO:0000256" key="2">
    <source>
        <dbReference type="ARBA" id="ARBA00012616"/>
    </source>
</evidence>
<dbReference type="Gene3D" id="2.40.30.110">
    <property type="entry name" value="Aminomethyltransferase beta-barrel domains"/>
    <property type="match status" value="1"/>
</dbReference>
<dbReference type="InterPro" id="IPR028896">
    <property type="entry name" value="GcvT/YgfZ/DmdA"/>
</dbReference>
<accession>A0ABT2NL74</accession>
<dbReference type="Proteomes" id="UP001205601">
    <property type="component" value="Unassembled WGS sequence"/>
</dbReference>
<dbReference type="EC" id="2.1.2.10" evidence="2"/>
<evidence type="ECO:0000256" key="4">
    <source>
        <dbReference type="ARBA" id="ARBA00022679"/>
    </source>
</evidence>
<dbReference type="NCBIfam" id="NF001567">
    <property type="entry name" value="PRK00389.1"/>
    <property type="match status" value="1"/>
</dbReference>
<evidence type="ECO:0000256" key="1">
    <source>
        <dbReference type="ARBA" id="ARBA00008609"/>
    </source>
</evidence>
<dbReference type="Pfam" id="PF01571">
    <property type="entry name" value="GCV_T"/>
    <property type="match status" value="1"/>
</dbReference>
<gene>
    <name evidence="9" type="primary">gcvT</name>
    <name evidence="9" type="ORF">N5I32_02155</name>
</gene>
<reference evidence="10" key="1">
    <citation type="submission" date="2023-07" db="EMBL/GenBank/DDBJ databases">
        <title>Defluviimonas sediminis sp. nov., isolated from mangrove sediment.</title>
        <authorList>
            <person name="Liu L."/>
            <person name="Li J."/>
            <person name="Huang Y."/>
            <person name="Pan J."/>
            <person name="Li M."/>
        </authorList>
    </citation>
    <scope>NUCLEOTIDE SEQUENCE [LARGE SCALE GENOMIC DNA]</scope>
    <source>
        <strain evidence="10">FT324</strain>
    </source>
</reference>
<dbReference type="GO" id="GO:0004047">
    <property type="term" value="F:aminomethyltransferase activity"/>
    <property type="evidence" value="ECO:0007669"/>
    <property type="project" value="UniProtKB-EC"/>
</dbReference>
<dbReference type="PANTHER" id="PTHR43757:SF2">
    <property type="entry name" value="AMINOMETHYLTRANSFERASE, MITOCHONDRIAL"/>
    <property type="match status" value="1"/>
</dbReference>
<evidence type="ECO:0000259" key="8">
    <source>
        <dbReference type="Pfam" id="PF08669"/>
    </source>
</evidence>
<dbReference type="PANTHER" id="PTHR43757">
    <property type="entry name" value="AMINOMETHYLTRANSFERASE"/>
    <property type="match status" value="1"/>
</dbReference>